<evidence type="ECO:0000313" key="6">
    <source>
        <dbReference type="Proteomes" id="UP000887222"/>
    </source>
</evidence>
<name>A0ABQ4Q0J7_9BURK</name>
<comment type="similarity">
    <text evidence="1 3">Belongs to the short-chain dehydrogenases/reductases (SDR) family.</text>
</comment>
<sequence>MPFRPKPLSEQVLVITGATSGIGLSTARAAARRGARLVLCARSAQALETLCAELRARGCEAVGVAADVGSRKDMEDLAARAHERFGRVDAWINNAGAGIFGRVTEVSPADRARLFDTVYWGVVHGSLAAMPLLKAQGGILINVGSAFADRAAPLHGYYSAAKHAVKAWTEALRMELEQAGEAVEVCLVTPAAIDTMFSVHARNYLDRIPKLPPPQYAPETVARAILFLTEHPRREMRVGSTARMLAIGSRLSPRLVDRMMELLMFRLQKTSMPASSGGPDALYQPRDELQERSGRTALVREYSFYNAIARHRGAALLAGAALIGGSLWAARRRRLPVPSAGIQ</sequence>
<keyword evidence="6" id="KW-1185">Reference proteome</keyword>
<dbReference type="EMBL" id="BPMK01000002">
    <property type="protein sequence ID" value="GIZ50686.1"/>
    <property type="molecule type" value="Genomic_DNA"/>
</dbReference>
<dbReference type="RefSeq" id="WP_220806856.1">
    <property type="nucleotide sequence ID" value="NZ_BPMK01000002.1"/>
</dbReference>
<dbReference type="NCBIfam" id="NF005495">
    <property type="entry name" value="PRK07109.1"/>
    <property type="match status" value="1"/>
</dbReference>
<gene>
    <name evidence="5" type="ORF">NCCP691_07000</name>
</gene>
<protein>
    <submittedName>
        <fullName evidence="5">Glucose 1-dehydrogenase</fullName>
    </submittedName>
</protein>
<dbReference type="SUPFAM" id="SSF51735">
    <property type="entry name" value="NAD(P)-binding Rossmann-fold domains"/>
    <property type="match status" value="1"/>
</dbReference>
<dbReference type="InterPro" id="IPR036291">
    <property type="entry name" value="NAD(P)-bd_dom_sf"/>
</dbReference>
<dbReference type="InterPro" id="IPR002347">
    <property type="entry name" value="SDR_fam"/>
</dbReference>
<dbReference type="PANTHER" id="PTHR44196:SF1">
    <property type="entry name" value="DEHYDROGENASE_REDUCTASE SDR FAMILY MEMBER 7B"/>
    <property type="match status" value="1"/>
</dbReference>
<evidence type="ECO:0000259" key="4">
    <source>
        <dbReference type="SMART" id="SM00822"/>
    </source>
</evidence>
<feature type="domain" description="Ketoreductase" evidence="4">
    <location>
        <begin position="11"/>
        <end position="191"/>
    </location>
</feature>
<evidence type="ECO:0000313" key="5">
    <source>
        <dbReference type="EMBL" id="GIZ50686.1"/>
    </source>
</evidence>
<dbReference type="SMART" id="SM00822">
    <property type="entry name" value="PKS_KR"/>
    <property type="match status" value="1"/>
</dbReference>
<dbReference type="PROSITE" id="PS00061">
    <property type="entry name" value="ADH_SHORT"/>
    <property type="match status" value="1"/>
</dbReference>
<evidence type="ECO:0000256" key="2">
    <source>
        <dbReference type="ARBA" id="ARBA00023002"/>
    </source>
</evidence>
<dbReference type="InterPro" id="IPR020904">
    <property type="entry name" value="Sc_DH/Rdtase_CS"/>
</dbReference>
<dbReference type="InterPro" id="IPR057326">
    <property type="entry name" value="KR_dom"/>
</dbReference>
<keyword evidence="2" id="KW-0560">Oxidoreductase</keyword>
<proteinExistence type="inferred from homology"/>
<comment type="caution">
    <text evidence="5">The sequence shown here is derived from an EMBL/GenBank/DDBJ whole genome shotgun (WGS) entry which is preliminary data.</text>
</comment>
<accession>A0ABQ4Q0J7</accession>
<dbReference type="PRINTS" id="PR00080">
    <property type="entry name" value="SDRFAMILY"/>
</dbReference>
<evidence type="ECO:0000256" key="3">
    <source>
        <dbReference type="RuleBase" id="RU000363"/>
    </source>
</evidence>
<evidence type="ECO:0000256" key="1">
    <source>
        <dbReference type="ARBA" id="ARBA00006484"/>
    </source>
</evidence>
<dbReference type="PANTHER" id="PTHR44196">
    <property type="entry name" value="DEHYDROGENASE/REDUCTASE SDR FAMILY MEMBER 7B"/>
    <property type="match status" value="1"/>
</dbReference>
<reference evidence="5 6" key="1">
    <citation type="journal article" date="2022" name="Int. J. Syst. Evol. Microbiol.">
        <title>Noviherbaspirillum aridicola sp. nov., isolated from an arid soil in Pakistan.</title>
        <authorList>
            <person name="Khan I.U."/>
            <person name="Saqib M."/>
            <person name="Amin A."/>
            <person name="Hussain F."/>
            <person name="Li L."/>
            <person name="Liu Y.H."/>
            <person name="Fang B.Z."/>
            <person name="Ahmed I."/>
            <person name="Li W.J."/>
        </authorList>
    </citation>
    <scope>NUCLEOTIDE SEQUENCE [LARGE SCALE GENOMIC DNA]</scope>
    <source>
        <strain evidence="5 6">NCCP-691</strain>
    </source>
</reference>
<dbReference type="PRINTS" id="PR00081">
    <property type="entry name" value="GDHRDH"/>
</dbReference>
<dbReference type="Pfam" id="PF00106">
    <property type="entry name" value="adh_short"/>
    <property type="match status" value="1"/>
</dbReference>
<dbReference type="Proteomes" id="UP000887222">
    <property type="component" value="Unassembled WGS sequence"/>
</dbReference>
<organism evidence="5 6">
    <name type="scientific">Noviherbaspirillum aridicola</name>
    <dbReference type="NCBI Taxonomy" id="2849687"/>
    <lineage>
        <taxon>Bacteria</taxon>
        <taxon>Pseudomonadati</taxon>
        <taxon>Pseudomonadota</taxon>
        <taxon>Betaproteobacteria</taxon>
        <taxon>Burkholderiales</taxon>
        <taxon>Oxalobacteraceae</taxon>
        <taxon>Noviherbaspirillum</taxon>
    </lineage>
</organism>
<dbReference type="Gene3D" id="3.40.50.720">
    <property type="entry name" value="NAD(P)-binding Rossmann-like Domain"/>
    <property type="match status" value="1"/>
</dbReference>